<dbReference type="InterPro" id="IPR020850">
    <property type="entry name" value="GED_dom"/>
</dbReference>
<proteinExistence type="predicted"/>
<dbReference type="InterPro" id="IPR027417">
    <property type="entry name" value="P-loop_NTPase"/>
</dbReference>
<feature type="compositionally biased region" description="Polar residues" evidence="3">
    <location>
        <begin position="507"/>
        <end position="520"/>
    </location>
</feature>
<dbReference type="PANTHER" id="PTHR11566:SF131">
    <property type="entry name" value="GTPASE, PUTATIVE (AFU_ORTHOLOGUE AFUA_6G07630)-RELATED"/>
    <property type="match status" value="1"/>
</dbReference>
<gene>
    <name evidence="5" type="ORF">LTR62_003484</name>
</gene>
<dbReference type="GO" id="GO:0005525">
    <property type="term" value="F:GTP binding"/>
    <property type="evidence" value="ECO:0007669"/>
    <property type="project" value="InterPro"/>
</dbReference>
<dbReference type="InterPro" id="IPR001401">
    <property type="entry name" value="Dynamin_GTPase"/>
</dbReference>
<dbReference type="EMBL" id="JAVRRL010000024">
    <property type="protein sequence ID" value="KAK5113384.1"/>
    <property type="molecule type" value="Genomic_DNA"/>
</dbReference>
<dbReference type="SUPFAM" id="SSF52540">
    <property type="entry name" value="P-loop containing nucleoside triphosphate hydrolases"/>
    <property type="match status" value="1"/>
</dbReference>
<dbReference type="SMART" id="SM00053">
    <property type="entry name" value="DYNc"/>
    <property type="match status" value="1"/>
</dbReference>
<dbReference type="Gene3D" id="1.20.120.1240">
    <property type="entry name" value="Dynamin, middle domain"/>
    <property type="match status" value="1"/>
</dbReference>
<reference evidence="5" key="1">
    <citation type="submission" date="2023-08" db="EMBL/GenBank/DDBJ databases">
        <title>Black Yeasts Isolated from many extreme environments.</title>
        <authorList>
            <person name="Coleine C."/>
            <person name="Stajich J.E."/>
            <person name="Selbmann L."/>
        </authorList>
    </citation>
    <scope>NUCLEOTIDE SEQUENCE</scope>
    <source>
        <strain evidence="5">CCFEE 5401</strain>
    </source>
</reference>
<feature type="compositionally biased region" description="Pro residues" evidence="3">
    <location>
        <begin position="1"/>
        <end position="11"/>
    </location>
</feature>
<dbReference type="Proteomes" id="UP001310890">
    <property type="component" value="Unassembled WGS sequence"/>
</dbReference>
<dbReference type="InterPro" id="IPR022812">
    <property type="entry name" value="Dynamin"/>
</dbReference>
<dbReference type="InterPro" id="IPR045063">
    <property type="entry name" value="Dynamin_N"/>
</dbReference>
<dbReference type="CDD" id="cd08771">
    <property type="entry name" value="DLP_1"/>
    <property type="match status" value="1"/>
</dbReference>
<dbReference type="GO" id="GO:0005737">
    <property type="term" value="C:cytoplasm"/>
    <property type="evidence" value="ECO:0007669"/>
    <property type="project" value="TreeGrafter"/>
</dbReference>
<dbReference type="Gene3D" id="3.40.50.300">
    <property type="entry name" value="P-loop containing nucleotide triphosphate hydrolases"/>
    <property type="match status" value="1"/>
</dbReference>
<feature type="compositionally biased region" description="Polar residues" evidence="3">
    <location>
        <begin position="12"/>
        <end position="44"/>
    </location>
</feature>
<protein>
    <recommendedName>
        <fullName evidence="4">GED domain-containing protein</fullName>
    </recommendedName>
</protein>
<dbReference type="GO" id="GO:0005874">
    <property type="term" value="C:microtubule"/>
    <property type="evidence" value="ECO:0007669"/>
    <property type="project" value="TreeGrafter"/>
</dbReference>
<dbReference type="PROSITE" id="PS51388">
    <property type="entry name" value="GED"/>
    <property type="match status" value="1"/>
</dbReference>
<dbReference type="InterPro" id="IPR000375">
    <property type="entry name" value="Dynamin_stalk"/>
</dbReference>
<dbReference type="Pfam" id="PF00350">
    <property type="entry name" value="Dynamin_N"/>
    <property type="match status" value="1"/>
</dbReference>
<feature type="compositionally biased region" description="Polar residues" evidence="3">
    <location>
        <begin position="468"/>
        <end position="499"/>
    </location>
</feature>
<dbReference type="Pfam" id="PF01031">
    <property type="entry name" value="Dynamin_M"/>
    <property type="match status" value="1"/>
</dbReference>
<keyword evidence="1" id="KW-0547">Nucleotide-binding</keyword>
<feature type="domain" description="GED" evidence="4">
    <location>
        <begin position="733"/>
        <end position="826"/>
    </location>
</feature>
<evidence type="ECO:0000256" key="2">
    <source>
        <dbReference type="ARBA" id="ARBA00023134"/>
    </source>
</evidence>
<comment type="caution">
    <text evidence="5">The sequence shown here is derived from an EMBL/GenBank/DDBJ whole genome shotgun (WGS) entry which is preliminary data.</text>
</comment>
<dbReference type="AlphaFoldDB" id="A0AAN7TJ86"/>
<evidence type="ECO:0000313" key="6">
    <source>
        <dbReference type="Proteomes" id="UP001310890"/>
    </source>
</evidence>
<dbReference type="PANTHER" id="PTHR11566">
    <property type="entry name" value="DYNAMIN"/>
    <property type="match status" value="1"/>
</dbReference>
<name>A0AAN7TJ86_9PEZI</name>
<dbReference type="GO" id="GO:0008017">
    <property type="term" value="F:microtubule binding"/>
    <property type="evidence" value="ECO:0007669"/>
    <property type="project" value="TreeGrafter"/>
</dbReference>
<evidence type="ECO:0000313" key="5">
    <source>
        <dbReference type="EMBL" id="KAK5113384.1"/>
    </source>
</evidence>
<accession>A0AAN7TJ86</accession>
<dbReference type="GO" id="GO:0003924">
    <property type="term" value="F:GTPase activity"/>
    <property type="evidence" value="ECO:0007669"/>
    <property type="project" value="InterPro"/>
</dbReference>
<dbReference type="GO" id="GO:0005886">
    <property type="term" value="C:plasma membrane"/>
    <property type="evidence" value="ECO:0007669"/>
    <property type="project" value="TreeGrafter"/>
</dbReference>
<evidence type="ECO:0000256" key="1">
    <source>
        <dbReference type="ARBA" id="ARBA00022741"/>
    </source>
</evidence>
<feature type="region of interest" description="Disordered" evidence="3">
    <location>
        <begin position="1"/>
        <end position="44"/>
    </location>
</feature>
<evidence type="ECO:0000259" key="4">
    <source>
        <dbReference type="PROSITE" id="PS51388"/>
    </source>
</evidence>
<feature type="region of interest" description="Disordered" evidence="3">
    <location>
        <begin position="468"/>
        <end position="549"/>
    </location>
</feature>
<evidence type="ECO:0000256" key="3">
    <source>
        <dbReference type="SAM" id="MobiDB-lite"/>
    </source>
</evidence>
<sequence>MSPNTPRPEPQLPSSGDTTIMDSEMSGSSQAHQPQNATTNGQPESNAMLDLARHSRQLIQGIHRLESLNIDATLPSLPRFIVVGDQSAGKSSIVEAICDITVPRDQGTCTRCPFQITTSAASDLRTGWTCEISLHIRYKPVPHGRAGDEYEGWKQQELVEYPFATLHDKSLLGDGLRRAQCAILNPSRGLKEYLEEHYSNDIEVAFSPNVVSIKIESAGLPELSFFDLPGAINVDADGHDHLVTLVEKLIKSYVREPDTLVLLACSADQDIENSTAFRFVKECKAEGRCLGVLTKPDLIGPMRIPLIEHILTGQKFKLANPNAWFVTKQLAQEDLERGCDRAQARRIESAFFDQSPWTTTLAAFAARFGTTHLQSAVSEKLTEQILKNLPTIFARVEDRLCKVDAELAGFPDKPKSACLTVLQACDDISCAVSGYIIADGTNIAFRSTYKKCFEDAQAQLANLRPRINLNTPGYQKPSISLDSDGSDEAPSQPSTQATPSKRKRGNPSMSCNGTPSTSRNIPVRGTPGPRTPVHPQAVLNPRSGRTNIDMNGDLQARRLMLRLDEVRRFYDSGTNSGLPDQQNPKVTDWMIMKSVRPWEQVASKLMDEIVQVTTDMLKDSLNAALASRKETRLFDDAAHVLETLFAKLVAGVKERITNTVACELRGPLTYQDMKSMSAKTHKKLQDDRANIRIDEHFDTQESCGKKVPLKPAQYAQRKELEAGMLGMDDWGHEVRAMATLQTYYDIAAARLHDTLALQIDYNLFHLLRTEVSDTLRTKIRITDETHCVGLIAEDPAREAVRARLEAEKGKLTVALKALRSLPGSFETGGGGGAEGFGSSPVPLGVL</sequence>
<dbReference type="GO" id="GO:0031623">
    <property type="term" value="P:receptor internalization"/>
    <property type="evidence" value="ECO:0007669"/>
    <property type="project" value="TreeGrafter"/>
</dbReference>
<keyword evidence="2" id="KW-0342">GTP-binding</keyword>
<organism evidence="5 6">
    <name type="scientific">Meristemomyces frigidus</name>
    <dbReference type="NCBI Taxonomy" id="1508187"/>
    <lineage>
        <taxon>Eukaryota</taxon>
        <taxon>Fungi</taxon>
        <taxon>Dikarya</taxon>
        <taxon>Ascomycota</taxon>
        <taxon>Pezizomycotina</taxon>
        <taxon>Dothideomycetes</taxon>
        <taxon>Dothideomycetidae</taxon>
        <taxon>Mycosphaerellales</taxon>
        <taxon>Teratosphaeriaceae</taxon>
        <taxon>Meristemomyces</taxon>
    </lineage>
</organism>
<dbReference type="PRINTS" id="PR00195">
    <property type="entry name" value="DYNAMIN"/>
</dbReference>